<gene>
    <name evidence="2" type="ORF">JYU34_018748</name>
</gene>
<evidence type="ECO:0000313" key="3">
    <source>
        <dbReference type="Proteomes" id="UP000823941"/>
    </source>
</evidence>
<reference evidence="2 3" key="1">
    <citation type="submission" date="2021-06" db="EMBL/GenBank/DDBJ databases">
        <title>A haploid diamondback moth (Plutella xylostella L.) genome assembly resolves 31 chromosomes and identifies a diamide resistance mutation.</title>
        <authorList>
            <person name="Ward C.M."/>
            <person name="Perry K.D."/>
            <person name="Baker G."/>
            <person name="Powis K."/>
            <person name="Heckel D.G."/>
            <person name="Baxter S.W."/>
        </authorList>
    </citation>
    <scope>NUCLEOTIDE SEQUENCE [LARGE SCALE GENOMIC DNA]</scope>
    <source>
        <strain evidence="2 3">LV</strain>
        <tissue evidence="2">Single pupa</tissue>
    </source>
</reference>
<dbReference type="InterPro" id="IPR043502">
    <property type="entry name" value="DNA/RNA_pol_sf"/>
</dbReference>
<proteinExistence type="predicted"/>
<keyword evidence="3" id="KW-1185">Reference proteome</keyword>
<dbReference type="PROSITE" id="PS50878">
    <property type="entry name" value="RT_POL"/>
    <property type="match status" value="1"/>
</dbReference>
<dbReference type="SUPFAM" id="SSF56672">
    <property type="entry name" value="DNA/RNA polymerases"/>
    <property type="match status" value="1"/>
</dbReference>
<dbReference type="EMBL" id="JAHIBW010000025">
    <property type="protein sequence ID" value="KAG7297988.1"/>
    <property type="molecule type" value="Genomic_DNA"/>
</dbReference>
<organism evidence="2 3">
    <name type="scientific">Plutella xylostella</name>
    <name type="common">Diamondback moth</name>
    <name type="synonym">Plutella maculipennis</name>
    <dbReference type="NCBI Taxonomy" id="51655"/>
    <lineage>
        <taxon>Eukaryota</taxon>
        <taxon>Metazoa</taxon>
        <taxon>Ecdysozoa</taxon>
        <taxon>Arthropoda</taxon>
        <taxon>Hexapoda</taxon>
        <taxon>Insecta</taxon>
        <taxon>Pterygota</taxon>
        <taxon>Neoptera</taxon>
        <taxon>Endopterygota</taxon>
        <taxon>Lepidoptera</taxon>
        <taxon>Glossata</taxon>
        <taxon>Ditrysia</taxon>
        <taxon>Yponomeutoidea</taxon>
        <taxon>Plutellidae</taxon>
        <taxon>Plutella</taxon>
    </lineage>
</organism>
<protein>
    <recommendedName>
        <fullName evidence="1">Reverse transcriptase domain-containing protein</fullName>
    </recommendedName>
</protein>
<evidence type="ECO:0000313" key="2">
    <source>
        <dbReference type="EMBL" id="KAG7297988.1"/>
    </source>
</evidence>
<feature type="domain" description="Reverse transcriptase" evidence="1">
    <location>
        <begin position="1"/>
        <end position="160"/>
    </location>
</feature>
<dbReference type="PANTHER" id="PTHR33332">
    <property type="entry name" value="REVERSE TRANSCRIPTASE DOMAIN-CONTAINING PROTEIN"/>
    <property type="match status" value="1"/>
</dbReference>
<evidence type="ECO:0000259" key="1">
    <source>
        <dbReference type="PROSITE" id="PS50878"/>
    </source>
</evidence>
<dbReference type="InterPro" id="IPR000477">
    <property type="entry name" value="RT_dom"/>
</dbReference>
<accession>A0ABQ7PYC8</accession>
<comment type="caution">
    <text evidence="2">The sequence shown here is derived from an EMBL/GenBank/DDBJ whole genome shotgun (WGS) entry which is preliminary data.</text>
</comment>
<sequence>MDGGGQVDCIYTDYSKAFDRIDHSLLLCKLHRLGIHGDLFRWFSSYVTRRSQAVAVNGFLSPFTEISSGVPQGSLLGPLLFVIFINDITSCFQHSQLFLFADDMKIAKRICSADDQTDLQSDLCRLDSYCLANKLDLNVSKCYLITFTRKIHPLQFGYSLKNTDLIRVNQVRDLGVVHDEKLLFDHHIDQLISKANKSMGFLIRISRNFTKIKTIKIIYCAYVRSILEYASQVWNPRYHEYIDRVEKIQKRFLRYLSYRTGIADPSYDDRCKRHHLLPLSNRRQIADIIFFLKIIHGLVDSPELLSLIKFFTPSKQIRQPSLFYVPLVSSNYRQNSFFWRVPNLLNNILRDHSDLDIFINSIASISNELVSDYFGSHKPS</sequence>
<name>A0ABQ7PYC8_PLUXY</name>
<dbReference type="Proteomes" id="UP000823941">
    <property type="component" value="Chromosome 25"/>
</dbReference>
<dbReference type="Pfam" id="PF00078">
    <property type="entry name" value="RVT_1"/>
    <property type="match status" value="1"/>
</dbReference>